<name>A0ABQ5W103_9HYPH</name>
<sequence length="868" mass="92999">MLNKLGQFIAEFRATGLKEIRSQVREFVRDATDSVRQFDIAGSVGDGIDTVVTKTRAAGSAIRKTFKDLGGWKALGNDVRWAAARIRDVGKGVVTFFRSANGAVTRFRGHIVTSVRAINAALRSVGTRALTGLISGFRAARTAATGLVGAVRRVVGVLSLITGIGGITSLIASFGALTRAVNRSHDAIQDLQTMSNTLDMPVDELSGFAGFAAQFGVNMDDIRQAFTQFYGVAGQAKSGTGAAYQIFKSIGLDMTDAANRGKPMIALLKDFSDRVARLRGSDRTAVLSQIFGDDDATKVATLLDALSKTDAAGYAKSVEAMKRSGSLVTAEDVRASNRYRAAIETLKDALEGLRLTIFRAFGRPFTFLILKAAAAITRYRHQIVDGLGRAWNTAIYFISDFMRIVLRLDTLLGMKIGYLPERFSWLHSLRDALGVIEETVRATATFIGKYAPVVQKALARTFTPANIRRAIDAVRAHVLDFVAVVQMRDHDLTTDAGKRLAEWRDVVIDGVTGAIDLVRGTVANIASAVGAVIDYLTWSWAQLLAGFEAGDLTHATGTWYSLGFAIQHVSEWISEFIEQLYNVFALGQQATGSFAWINDVVSAVQAVITHFQVAIGWFRGAYDLINSFFQLFGQDLGSALAFVALLKLSGIFGGLGLVLGGFRKLWGFFFGKEAPALVKKLTGFMGTSFKGLFTGLLGVVSNFVAGFGQGLVGGLLTHFGTIGAAVTGLGTLLMRVFGPLGLLAGVATLTYQLLDSQQAWLDPLIEKITGVEAGIQRAVESANASLDRYGRKPGLPASSTAQAIQQAAAPAYTSSGLNYITAGSGMRTRDVVDVNLNIPGSKQPVRLFGERSEIDQLKRNSSLSLAGA</sequence>
<evidence type="ECO:0000256" key="1">
    <source>
        <dbReference type="SAM" id="Phobius"/>
    </source>
</evidence>
<keyword evidence="1" id="KW-0472">Membrane</keyword>
<organism evidence="2 3">
    <name type="scientific">Devosia nitrariae</name>
    <dbReference type="NCBI Taxonomy" id="2071872"/>
    <lineage>
        <taxon>Bacteria</taxon>
        <taxon>Pseudomonadati</taxon>
        <taxon>Pseudomonadota</taxon>
        <taxon>Alphaproteobacteria</taxon>
        <taxon>Hyphomicrobiales</taxon>
        <taxon>Devosiaceae</taxon>
        <taxon>Devosia</taxon>
    </lineage>
</organism>
<feature type="transmembrane region" description="Helical" evidence="1">
    <location>
        <begin position="683"/>
        <end position="705"/>
    </location>
</feature>
<feature type="transmembrane region" description="Helical" evidence="1">
    <location>
        <begin position="711"/>
        <end position="733"/>
    </location>
</feature>
<reference evidence="3" key="1">
    <citation type="journal article" date="2019" name="Int. J. Syst. Evol. Microbiol.">
        <title>The Global Catalogue of Microorganisms (GCM) 10K type strain sequencing project: providing services to taxonomists for standard genome sequencing and annotation.</title>
        <authorList>
            <consortium name="The Broad Institute Genomics Platform"/>
            <consortium name="The Broad Institute Genome Sequencing Center for Infectious Disease"/>
            <person name="Wu L."/>
            <person name="Ma J."/>
        </authorList>
    </citation>
    <scope>NUCLEOTIDE SEQUENCE [LARGE SCALE GENOMIC DNA]</scope>
    <source>
        <strain evidence="3">NBRC 112416</strain>
    </source>
</reference>
<dbReference type="InterPro" id="IPR010090">
    <property type="entry name" value="Phage_tape_meas"/>
</dbReference>
<dbReference type="NCBIfam" id="TIGR01760">
    <property type="entry name" value="tape_meas_TP901"/>
    <property type="match status" value="1"/>
</dbReference>
<gene>
    <name evidence="2" type="ORF">GCM10010862_08540</name>
</gene>
<protein>
    <submittedName>
        <fullName evidence="2">Uncharacterized protein</fullName>
    </submittedName>
</protein>
<dbReference type="RefSeq" id="WP_284339041.1">
    <property type="nucleotide sequence ID" value="NZ_BSNS01000004.1"/>
</dbReference>
<feature type="transmembrane region" description="Helical" evidence="1">
    <location>
        <begin position="639"/>
        <end position="662"/>
    </location>
</feature>
<keyword evidence="1" id="KW-0812">Transmembrane</keyword>
<keyword evidence="3" id="KW-1185">Reference proteome</keyword>
<evidence type="ECO:0000313" key="2">
    <source>
        <dbReference type="EMBL" id="GLQ53595.1"/>
    </source>
</evidence>
<keyword evidence="1" id="KW-1133">Transmembrane helix</keyword>
<accession>A0ABQ5W103</accession>
<dbReference type="Proteomes" id="UP001156691">
    <property type="component" value="Unassembled WGS sequence"/>
</dbReference>
<evidence type="ECO:0000313" key="3">
    <source>
        <dbReference type="Proteomes" id="UP001156691"/>
    </source>
</evidence>
<proteinExistence type="predicted"/>
<dbReference type="EMBL" id="BSNS01000004">
    <property type="protein sequence ID" value="GLQ53595.1"/>
    <property type="molecule type" value="Genomic_DNA"/>
</dbReference>
<comment type="caution">
    <text evidence="2">The sequence shown here is derived from an EMBL/GenBank/DDBJ whole genome shotgun (WGS) entry which is preliminary data.</text>
</comment>